<keyword evidence="5" id="KW-0067">ATP-binding</keyword>
<feature type="region of interest" description="Disordered" evidence="2">
    <location>
        <begin position="568"/>
        <end position="596"/>
    </location>
</feature>
<name>A0ABZ3D2V7_9PROT</name>
<evidence type="ECO:0000313" key="5">
    <source>
        <dbReference type="EMBL" id="XAE42000.1"/>
    </source>
</evidence>
<dbReference type="PANTHER" id="PTHR45766:SF6">
    <property type="entry name" value="SWI_SNF-RELATED MATRIX-ASSOCIATED ACTIN-DEPENDENT REGULATOR OF CHROMATIN SUBFAMILY A-LIKE PROTEIN 1"/>
    <property type="match status" value="1"/>
</dbReference>
<dbReference type="Gene3D" id="3.40.50.300">
    <property type="entry name" value="P-loop containing nucleotide triphosphate hydrolases"/>
    <property type="match status" value="1"/>
</dbReference>
<dbReference type="Proteomes" id="UP001449795">
    <property type="component" value="Chromosome"/>
</dbReference>
<evidence type="ECO:0000256" key="2">
    <source>
        <dbReference type="SAM" id="MobiDB-lite"/>
    </source>
</evidence>
<keyword evidence="6" id="KW-1185">Reference proteome</keyword>
<accession>A0ABZ3D2V7</accession>
<feature type="compositionally biased region" description="Acidic residues" evidence="2">
    <location>
        <begin position="577"/>
        <end position="590"/>
    </location>
</feature>
<dbReference type="Pfam" id="PF00176">
    <property type="entry name" value="SNF2-rel_dom"/>
    <property type="match status" value="1"/>
</dbReference>
<keyword evidence="5" id="KW-0547">Nucleotide-binding</keyword>
<dbReference type="PROSITE" id="PS51194">
    <property type="entry name" value="HELICASE_CTER"/>
    <property type="match status" value="1"/>
</dbReference>
<dbReference type="CDD" id="cd18793">
    <property type="entry name" value="SF2_C_SNF"/>
    <property type="match status" value="1"/>
</dbReference>
<proteinExistence type="predicted"/>
<reference evidence="5 6" key="1">
    <citation type="submission" date="2024-04" db="EMBL/GenBank/DDBJ databases">
        <title>Complete genome sequence of Nguyenibacter vanlangesis HBCM-1154, a strain capable of nitrogen fixation, IAA production, and phosphorus solubilization isolated from sugarcane soil.</title>
        <authorList>
            <person name="MY HANH P."/>
        </authorList>
    </citation>
    <scope>NUCLEOTIDE SEQUENCE [LARGE SCALE GENOMIC DNA]</scope>
    <source>
        <strain evidence="5 6">HBCM 1154</strain>
    </source>
</reference>
<dbReference type="PROSITE" id="PS51192">
    <property type="entry name" value="HELICASE_ATP_BIND_1"/>
    <property type="match status" value="1"/>
</dbReference>
<dbReference type="SUPFAM" id="SSF52540">
    <property type="entry name" value="P-loop containing nucleoside triphosphate hydrolases"/>
    <property type="match status" value="2"/>
</dbReference>
<evidence type="ECO:0000256" key="1">
    <source>
        <dbReference type="ARBA" id="ARBA00022801"/>
    </source>
</evidence>
<feature type="domain" description="Helicase ATP-binding" evidence="3">
    <location>
        <begin position="110"/>
        <end position="274"/>
    </location>
</feature>
<dbReference type="RefSeq" id="WP_342627817.1">
    <property type="nucleotide sequence ID" value="NZ_CP152276.1"/>
</dbReference>
<keyword evidence="1 5" id="KW-0378">Hydrolase</keyword>
<gene>
    <name evidence="5" type="ORF">AAC691_17240</name>
</gene>
<evidence type="ECO:0000259" key="4">
    <source>
        <dbReference type="PROSITE" id="PS51194"/>
    </source>
</evidence>
<dbReference type="PANTHER" id="PTHR45766">
    <property type="entry name" value="DNA ANNEALING HELICASE AND ENDONUCLEASE ZRANB3 FAMILY MEMBER"/>
    <property type="match status" value="1"/>
</dbReference>
<dbReference type="GO" id="GO:0004386">
    <property type="term" value="F:helicase activity"/>
    <property type="evidence" value="ECO:0007669"/>
    <property type="project" value="UniProtKB-KW"/>
</dbReference>
<dbReference type="SMART" id="SM00487">
    <property type="entry name" value="DEXDc"/>
    <property type="match status" value="1"/>
</dbReference>
<dbReference type="InterPro" id="IPR038718">
    <property type="entry name" value="SNF2-like_sf"/>
</dbReference>
<dbReference type="GO" id="GO:0016787">
    <property type="term" value="F:hydrolase activity"/>
    <property type="evidence" value="ECO:0007669"/>
    <property type="project" value="UniProtKB-KW"/>
</dbReference>
<dbReference type="InterPro" id="IPR000330">
    <property type="entry name" value="SNF2_N"/>
</dbReference>
<feature type="domain" description="Helicase C-terminal" evidence="4">
    <location>
        <begin position="425"/>
        <end position="579"/>
    </location>
</feature>
<evidence type="ECO:0000259" key="3">
    <source>
        <dbReference type="PROSITE" id="PS51192"/>
    </source>
</evidence>
<dbReference type="EC" id="3.6.4.-" evidence="5"/>
<protein>
    <submittedName>
        <fullName evidence="5">DEAD/DEAH box helicase</fullName>
        <ecNumber evidence="5">3.6.4.-</ecNumber>
    </submittedName>
</protein>
<dbReference type="SMART" id="SM00490">
    <property type="entry name" value="HELICc"/>
    <property type="match status" value="1"/>
</dbReference>
<dbReference type="Pfam" id="PF00271">
    <property type="entry name" value="Helicase_C"/>
    <property type="match status" value="1"/>
</dbReference>
<dbReference type="InterPro" id="IPR014001">
    <property type="entry name" value="Helicase_ATP-bd"/>
</dbReference>
<sequence>MQLSYDEGRRLWLAKTTYAEGWMPKEEGFHWSPSLYRWQTTNPEAAKELTYYSDCECDEAVRVRLDATLREVEAARERRRDESRATDATISVPCGDGMSWLPYQRAGISYALGHGRQNVLLADDMGLGKTAQAIGVINGDQAMRRILIVCPASLTRNWQREIGRFGNFGDRNLSVGFATSKAAPDDSILICTYDLFSRDNPVQQAIRNRPWDMLILDEAHYVKNHESKRTQRILGGGKAKVQGIDATRRLYLTGTPIMNRPIELWPLLHSLAPAQFPRLMAFAERYCNAHRTRFGWDMGGASNLDELQRVLRETVMVRRLKSDVLTDLPEKIRQVIELPADTTMTRRALEAERKAAGIASAARARLAQAKRLHTEAMDKAAAGDRERLARQYEEQIAALRQGVKVAFTEISKVRHETALAKVPMVIEAVKDAVEGSGKVILFAHHSDVVAALADGLNDLGVVSITGSTPPAQRQGIVDSFQADQNVRVFIGNIQAAGVGLTLTASSHVIFAELDWTPSGMSQAEDRAHRLGQRNAVLVQHIVLEQSLDLMLARKLIGKQRVIDAALNGQGSQTEAAAEADDEDGWLDDDPGQAIAA</sequence>
<dbReference type="EMBL" id="CP152276">
    <property type="protein sequence ID" value="XAE42000.1"/>
    <property type="molecule type" value="Genomic_DNA"/>
</dbReference>
<dbReference type="Gene3D" id="3.40.50.10810">
    <property type="entry name" value="Tandem AAA-ATPase domain"/>
    <property type="match status" value="1"/>
</dbReference>
<dbReference type="InterPro" id="IPR027417">
    <property type="entry name" value="P-loop_NTPase"/>
</dbReference>
<evidence type="ECO:0000313" key="6">
    <source>
        <dbReference type="Proteomes" id="UP001449795"/>
    </source>
</evidence>
<dbReference type="InterPro" id="IPR001650">
    <property type="entry name" value="Helicase_C-like"/>
</dbReference>
<dbReference type="InterPro" id="IPR049730">
    <property type="entry name" value="SNF2/RAD54-like_C"/>
</dbReference>
<keyword evidence="5" id="KW-0347">Helicase</keyword>
<organism evidence="5 6">
    <name type="scientific">Nguyenibacter vanlangensis</name>
    <dbReference type="NCBI Taxonomy" id="1216886"/>
    <lineage>
        <taxon>Bacteria</taxon>
        <taxon>Pseudomonadati</taxon>
        <taxon>Pseudomonadota</taxon>
        <taxon>Alphaproteobacteria</taxon>
        <taxon>Acetobacterales</taxon>
        <taxon>Acetobacteraceae</taxon>
        <taxon>Nguyenibacter</taxon>
    </lineage>
</organism>